<accession>A0ABU8FQ97</accession>
<dbReference type="RefSeq" id="WP_336480551.1">
    <property type="nucleotide sequence ID" value="NZ_JBAWSV010000001.1"/>
</dbReference>
<keyword evidence="1" id="KW-0472">Membrane</keyword>
<sequence length="350" mass="38565">MEPKINVKNLAHFSWLSRWPQWTGYAAAIWSLLYGLLGLYWLLGGTGFPFGKNDLRGQMMGSFLSNLNVDIGGKVIAIAGLVGTVVAFAMVSTWGRRIPSVILLSFAWIKSVTLVLIVPDSRIVQNFAYLFLLHFDLIDWRVVNQVFCIVGGFIWGASGLAYFRLTRDACGNCGRKGVSEGSSAKSVAQWGKWFTYLAVIMAMPYGIVRWAWALSIPLGTNSSTIVGNEDSVISEAILGGLCIGGGILTLGLIQRWGEIFPRWCLFLAGKQIPIWIVVVPATLISAIITLTGLKLSPQFIYMMVNGTITIENWGGFVPFLSWLPWGISLGIATLAYYLRRRGRCKHCGKL</sequence>
<feature type="transmembrane region" description="Helical" evidence="1">
    <location>
        <begin position="274"/>
        <end position="293"/>
    </location>
</feature>
<keyword evidence="1" id="KW-1133">Transmembrane helix</keyword>
<feature type="transmembrane region" description="Helical" evidence="1">
    <location>
        <begin position="71"/>
        <end position="91"/>
    </location>
</feature>
<dbReference type="Proteomes" id="UP001367922">
    <property type="component" value="Unassembled WGS sequence"/>
</dbReference>
<reference evidence="2 3" key="1">
    <citation type="submission" date="2024-01" db="EMBL/GenBank/DDBJ databases">
        <title>Seven novel Bacillus-like species.</title>
        <authorList>
            <person name="Liu G."/>
        </authorList>
    </citation>
    <scope>NUCLEOTIDE SEQUENCE [LARGE SCALE GENOMIC DNA]</scope>
    <source>
        <strain evidence="2 3">FJAT-53711</strain>
    </source>
</reference>
<feature type="transmembrane region" description="Helical" evidence="1">
    <location>
        <begin position="232"/>
        <end position="253"/>
    </location>
</feature>
<proteinExistence type="predicted"/>
<keyword evidence="3" id="KW-1185">Reference proteome</keyword>
<feature type="transmembrane region" description="Helical" evidence="1">
    <location>
        <begin position="22"/>
        <end position="43"/>
    </location>
</feature>
<gene>
    <name evidence="2" type="ORF">WAX78_01575</name>
</gene>
<feature type="transmembrane region" description="Helical" evidence="1">
    <location>
        <begin position="313"/>
        <end position="338"/>
    </location>
</feature>
<comment type="caution">
    <text evidence="2">The sequence shown here is derived from an EMBL/GenBank/DDBJ whole genome shotgun (WGS) entry which is preliminary data.</text>
</comment>
<feature type="transmembrane region" description="Helical" evidence="1">
    <location>
        <begin position="98"/>
        <end position="118"/>
    </location>
</feature>
<evidence type="ECO:0000256" key="1">
    <source>
        <dbReference type="SAM" id="Phobius"/>
    </source>
</evidence>
<evidence type="ECO:0000313" key="3">
    <source>
        <dbReference type="Proteomes" id="UP001367922"/>
    </source>
</evidence>
<organism evidence="2 3">
    <name type="scientific">Bacillus yunxiaonensis</name>
    <dbReference type="NCBI Taxonomy" id="3127665"/>
    <lineage>
        <taxon>Bacteria</taxon>
        <taxon>Bacillati</taxon>
        <taxon>Bacillota</taxon>
        <taxon>Bacilli</taxon>
        <taxon>Bacillales</taxon>
        <taxon>Bacillaceae</taxon>
        <taxon>Bacillus</taxon>
    </lineage>
</organism>
<evidence type="ECO:0000313" key="2">
    <source>
        <dbReference type="EMBL" id="MEI4828155.1"/>
    </source>
</evidence>
<keyword evidence="1" id="KW-0812">Transmembrane</keyword>
<feature type="transmembrane region" description="Helical" evidence="1">
    <location>
        <begin position="193"/>
        <end position="212"/>
    </location>
</feature>
<protein>
    <submittedName>
        <fullName evidence="2">Uncharacterized protein</fullName>
    </submittedName>
</protein>
<name>A0ABU8FQ97_9BACI</name>
<feature type="transmembrane region" description="Helical" evidence="1">
    <location>
        <begin position="138"/>
        <end position="157"/>
    </location>
</feature>
<dbReference type="EMBL" id="JBAWSV010000001">
    <property type="protein sequence ID" value="MEI4828155.1"/>
    <property type="molecule type" value="Genomic_DNA"/>
</dbReference>